<proteinExistence type="predicted"/>
<organism evidence="1 2">
    <name type="scientific">Sphaerosporella brunnea</name>
    <dbReference type="NCBI Taxonomy" id="1250544"/>
    <lineage>
        <taxon>Eukaryota</taxon>
        <taxon>Fungi</taxon>
        <taxon>Dikarya</taxon>
        <taxon>Ascomycota</taxon>
        <taxon>Pezizomycotina</taxon>
        <taxon>Pezizomycetes</taxon>
        <taxon>Pezizales</taxon>
        <taxon>Pyronemataceae</taxon>
        <taxon>Sphaerosporella</taxon>
    </lineage>
</organism>
<dbReference type="InParanoid" id="A0A5J5F2C5"/>
<name>A0A5J5F2C5_9PEZI</name>
<dbReference type="Proteomes" id="UP000326924">
    <property type="component" value="Unassembled WGS sequence"/>
</dbReference>
<sequence>MSNIAGRHFLLSSLKCRDDICWTRQLDHTPLRVIFSCFYGAWLAEGAFPSRRIPKADSDEPHCILKGRQSDILILYHSIDHISQCPSPPQKRTLPKNLKDGWLRVILEQLTGTGKFAVMGSCIIVANAIAMGSRVEVIYVRAVVERFIAATRLKWRLFARWRGEERRPCLSRNECWEIERAGVGSVKIHEDSVRVRVTTNPRAA</sequence>
<comment type="caution">
    <text evidence="1">The sequence shown here is derived from an EMBL/GenBank/DDBJ whole genome shotgun (WGS) entry which is preliminary data.</text>
</comment>
<keyword evidence="2" id="KW-1185">Reference proteome</keyword>
<gene>
    <name evidence="1" type="ORF">FN846DRAFT_603713</name>
</gene>
<accession>A0A5J5F2C5</accession>
<reference evidence="1 2" key="1">
    <citation type="submission" date="2019-09" db="EMBL/GenBank/DDBJ databases">
        <title>Draft genome of the ectomycorrhizal ascomycete Sphaerosporella brunnea.</title>
        <authorList>
            <consortium name="DOE Joint Genome Institute"/>
            <person name="Benucci G.M."/>
            <person name="Marozzi G."/>
            <person name="Antonielli L."/>
            <person name="Sanchez S."/>
            <person name="Marco P."/>
            <person name="Wang X."/>
            <person name="Falini L.B."/>
            <person name="Barry K."/>
            <person name="Haridas S."/>
            <person name="Lipzen A."/>
            <person name="Labutti K."/>
            <person name="Grigoriev I.V."/>
            <person name="Murat C."/>
            <person name="Martin F."/>
            <person name="Albertini E."/>
            <person name="Donnini D."/>
            <person name="Bonito G."/>
        </authorList>
    </citation>
    <scope>NUCLEOTIDE SEQUENCE [LARGE SCALE GENOMIC DNA]</scope>
    <source>
        <strain evidence="1 2">Sb_GMNB300</strain>
    </source>
</reference>
<protein>
    <submittedName>
        <fullName evidence="1">Uncharacterized protein</fullName>
    </submittedName>
</protein>
<dbReference type="EMBL" id="VXIS01000056">
    <property type="protein sequence ID" value="KAA8909526.1"/>
    <property type="molecule type" value="Genomic_DNA"/>
</dbReference>
<evidence type="ECO:0000313" key="1">
    <source>
        <dbReference type="EMBL" id="KAA8909526.1"/>
    </source>
</evidence>
<dbReference type="AlphaFoldDB" id="A0A5J5F2C5"/>
<evidence type="ECO:0000313" key="2">
    <source>
        <dbReference type="Proteomes" id="UP000326924"/>
    </source>
</evidence>